<dbReference type="RefSeq" id="WP_109803036.1">
    <property type="nucleotide sequence ID" value="NZ_QGKS01000258.1"/>
</dbReference>
<dbReference type="EMBL" id="QGKS01000258">
    <property type="protein sequence ID" value="PWR13606.1"/>
    <property type="molecule type" value="Genomic_DNA"/>
</dbReference>
<evidence type="ECO:0000259" key="2">
    <source>
        <dbReference type="SMART" id="SM00939"/>
    </source>
</evidence>
<organism evidence="3 4">
    <name type="scientific">Micromonospora sicca</name>
    <dbReference type="NCBI Taxonomy" id="2202420"/>
    <lineage>
        <taxon>Bacteria</taxon>
        <taxon>Bacillati</taxon>
        <taxon>Actinomycetota</taxon>
        <taxon>Actinomycetes</taxon>
        <taxon>Micromonosporales</taxon>
        <taxon>Micromonosporaceae</taxon>
        <taxon>Micromonospora</taxon>
    </lineage>
</organism>
<dbReference type="PANTHER" id="PTHR43056:SF10">
    <property type="entry name" value="COCE_NOND FAMILY, PUTATIVE (AFU_ORTHOLOGUE AFUA_7G00600)-RELATED"/>
    <property type="match status" value="1"/>
</dbReference>
<dbReference type="PANTHER" id="PTHR43056">
    <property type="entry name" value="PEPTIDASE S9 PROLYL OLIGOPEPTIDASE"/>
    <property type="match status" value="1"/>
</dbReference>
<dbReference type="InterPro" id="IPR000383">
    <property type="entry name" value="Xaa-Pro-like_dom"/>
</dbReference>
<comment type="caution">
    <text evidence="3">The sequence shown here is derived from an EMBL/GenBank/DDBJ whole genome shotgun (WGS) entry which is preliminary data.</text>
</comment>
<dbReference type="Gene3D" id="3.40.50.1820">
    <property type="entry name" value="alpha/beta hydrolase"/>
    <property type="match status" value="1"/>
</dbReference>
<sequence>MARARKVKTHFDRPVDVIDHVWIPMRDGVRLSARVWLPVDASSDPVPAILEYIPYRKGDGTVVRDSQMHPYFAGHGYAAVRVDMRGSGESEGVLLDEYLAQEQDDALEVLAWLAEQPWCTGKVGIIGKSWGGFNGLQIAARRPAQLSAIITVCSTDDRYADDVHYLGGTVLASKMLPWASTMLGFNALPPDPAVVGERWREMWLERLEGSPPFVEAWLSHQRCDDYWKHGSVCEDYSAIECPVYSVGGWADGYSNAIPRLLAGLPGPRKALIGPWGHQYPESGVPGPAIGFLQECLRWWDHWLKGIDTGIMDEPVLRAWMQEPVPPRPAYDVRPGRWVAEPSWPRTDDQRLTYTLDAGALVDHPVAERRLEIDGTQLVGLDAGDWCPGGGAADLPLDQRAEDARSLCFDTEPLADRIEIFGFPEVTFSLAASQPLATVVVRLCDVAPDGSSLLVTRGVLNLSHADGHEHPRALEPGRRYEVTVPMNAIAQAIPAGHWLRLAVSSSYWPWVWPPPKPFALSLFTSGSTRLDLPVRTPRAEDGHLASFGEPEVAAPAPVVSRPSDPAGQRVVVRDLATGKVEILRRSEDDTTVTATGLAKRRSRLETYAITEGDPLSARVSSETTYHLARDDWRIRIEARSAMTADGESFLVTNTVEAFEGEVRVFANTRAFEVPRDHC</sequence>
<dbReference type="Gene3D" id="2.60.120.260">
    <property type="entry name" value="Galactose-binding domain-like"/>
    <property type="match status" value="1"/>
</dbReference>
<dbReference type="Pfam" id="PF08530">
    <property type="entry name" value="PepX_C"/>
    <property type="match status" value="1"/>
</dbReference>
<keyword evidence="1" id="KW-0378">Hydrolase</keyword>
<feature type="domain" description="Xaa-Pro dipeptidyl-peptidase C-terminal" evidence="2">
    <location>
        <begin position="296"/>
        <end position="552"/>
    </location>
</feature>
<dbReference type="SUPFAM" id="SSF53474">
    <property type="entry name" value="alpha/beta-Hydrolases"/>
    <property type="match status" value="1"/>
</dbReference>
<proteinExistence type="predicted"/>
<evidence type="ECO:0000313" key="4">
    <source>
        <dbReference type="Proteomes" id="UP000246050"/>
    </source>
</evidence>
<dbReference type="InterPro" id="IPR029058">
    <property type="entry name" value="AB_hydrolase_fold"/>
</dbReference>
<dbReference type="OrthoDB" id="5240615at2"/>
<evidence type="ECO:0000256" key="1">
    <source>
        <dbReference type="ARBA" id="ARBA00022801"/>
    </source>
</evidence>
<dbReference type="Gene3D" id="1.10.3020.10">
    <property type="entry name" value="alpha-amino acid ester hydrolase ( Helical cap domain)"/>
    <property type="match status" value="1"/>
</dbReference>
<dbReference type="GO" id="GO:0008239">
    <property type="term" value="F:dipeptidyl-peptidase activity"/>
    <property type="evidence" value="ECO:0007669"/>
    <property type="project" value="InterPro"/>
</dbReference>
<protein>
    <submittedName>
        <fullName evidence="3">Peptidase S15</fullName>
    </submittedName>
</protein>
<reference evidence="3 4" key="1">
    <citation type="submission" date="2018-05" db="EMBL/GenBank/DDBJ databases">
        <title>Micromonosporas from Atacama Desert.</title>
        <authorList>
            <person name="Carro L."/>
            <person name="Golinska P."/>
            <person name="Klenk H.-P."/>
            <person name="Goodfellow M."/>
        </authorList>
    </citation>
    <scope>NUCLEOTIDE SEQUENCE [LARGE SCALE GENOMIC DNA]</scope>
    <source>
        <strain evidence="3 4">4G51</strain>
    </source>
</reference>
<dbReference type="Pfam" id="PF02129">
    <property type="entry name" value="Peptidase_S15"/>
    <property type="match status" value="1"/>
</dbReference>
<dbReference type="AlphaFoldDB" id="A0A317DIQ7"/>
<dbReference type="InterPro" id="IPR005674">
    <property type="entry name" value="CocE/Ser_esterase"/>
</dbReference>
<gene>
    <name evidence="3" type="ORF">DKT69_19920</name>
</gene>
<dbReference type="InterPro" id="IPR050585">
    <property type="entry name" value="Xaa-Pro_dipeptidyl-ppase/CocE"/>
</dbReference>
<dbReference type="InterPro" id="IPR008979">
    <property type="entry name" value="Galactose-bd-like_sf"/>
</dbReference>
<dbReference type="SMART" id="SM00939">
    <property type="entry name" value="PepX_C"/>
    <property type="match status" value="1"/>
</dbReference>
<accession>A0A317DIQ7</accession>
<dbReference type="SUPFAM" id="SSF49785">
    <property type="entry name" value="Galactose-binding domain-like"/>
    <property type="match status" value="1"/>
</dbReference>
<dbReference type="NCBIfam" id="TIGR00976">
    <property type="entry name" value="CocE_NonD"/>
    <property type="match status" value="1"/>
</dbReference>
<dbReference type="InterPro" id="IPR013736">
    <property type="entry name" value="Xaa-Pro_dipept_C"/>
</dbReference>
<dbReference type="Proteomes" id="UP000246050">
    <property type="component" value="Unassembled WGS sequence"/>
</dbReference>
<evidence type="ECO:0000313" key="3">
    <source>
        <dbReference type="EMBL" id="PWR13606.1"/>
    </source>
</evidence>
<name>A0A317DIQ7_9ACTN</name>